<evidence type="ECO:0000256" key="12">
    <source>
        <dbReference type="RuleBase" id="RU003357"/>
    </source>
</evidence>
<proteinExistence type="inferred from homology"/>
<organism evidence="15 16">
    <name type="scientific">Microbulbifer flavimaris</name>
    <dbReference type="NCBI Taxonomy" id="1781068"/>
    <lineage>
        <taxon>Bacteria</taxon>
        <taxon>Pseudomonadati</taxon>
        <taxon>Pseudomonadota</taxon>
        <taxon>Gammaproteobacteria</taxon>
        <taxon>Cellvibrionales</taxon>
        <taxon>Microbulbiferaceae</taxon>
        <taxon>Microbulbifer</taxon>
    </lineage>
</organism>
<evidence type="ECO:0000256" key="2">
    <source>
        <dbReference type="ARBA" id="ARBA00022448"/>
    </source>
</evidence>
<keyword evidence="9 11" id="KW-0472">Membrane</keyword>
<keyword evidence="4" id="KW-0410">Iron transport</keyword>
<keyword evidence="2 11" id="KW-0813">Transport</keyword>
<reference evidence="15" key="1">
    <citation type="submission" date="2017-08" db="EMBL/GenBank/DDBJ databases">
        <title>Microbulbifer marisrubri sp. nov., a halophilic alphaproteobacterium isolated from marine sediment of the Yellow Sea, China.</title>
        <authorList>
            <person name="Zhang G."/>
            <person name="Xiong Q."/>
        </authorList>
    </citation>
    <scope>NUCLEOTIDE SEQUENCE [LARGE SCALE GENOMIC DNA]</scope>
    <source>
        <strain evidence="15">WRN-8</strain>
    </source>
</reference>
<evidence type="ECO:0000256" key="10">
    <source>
        <dbReference type="ARBA" id="ARBA00023237"/>
    </source>
</evidence>
<keyword evidence="3 11" id="KW-1134">Transmembrane beta strand</keyword>
<keyword evidence="10 11" id="KW-0998">Cell outer membrane</keyword>
<evidence type="ECO:0000256" key="5">
    <source>
        <dbReference type="ARBA" id="ARBA00022692"/>
    </source>
</evidence>
<dbReference type="InterPro" id="IPR012910">
    <property type="entry name" value="Plug_dom"/>
</dbReference>
<evidence type="ECO:0000256" key="7">
    <source>
        <dbReference type="ARBA" id="ARBA00023065"/>
    </source>
</evidence>
<comment type="caution">
    <text evidence="15">The sequence shown here is derived from an EMBL/GenBank/DDBJ whole genome shotgun (WGS) entry which is preliminary data.</text>
</comment>
<keyword evidence="5 11" id="KW-0812">Transmembrane</keyword>
<accession>A0ABX4I5J3</accession>
<evidence type="ECO:0000313" key="15">
    <source>
        <dbReference type="EMBL" id="PCO07135.1"/>
    </source>
</evidence>
<evidence type="ECO:0000256" key="1">
    <source>
        <dbReference type="ARBA" id="ARBA00004571"/>
    </source>
</evidence>
<feature type="domain" description="TonB-dependent receptor-like beta-barrel" evidence="13">
    <location>
        <begin position="244"/>
        <end position="715"/>
    </location>
</feature>
<comment type="subcellular location">
    <subcellularLocation>
        <location evidence="1 11">Cell outer membrane</location>
        <topology evidence="1 11">Multi-pass membrane protein</topology>
    </subcellularLocation>
</comment>
<dbReference type="InterPro" id="IPR036942">
    <property type="entry name" value="Beta-barrel_TonB_sf"/>
</dbReference>
<evidence type="ECO:0000313" key="16">
    <source>
        <dbReference type="Proteomes" id="UP000218427"/>
    </source>
</evidence>
<gene>
    <name evidence="15" type="ORF">AWR36_004290</name>
</gene>
<evidence type="ECO:0000256" key="4">
    <source>
        <dbReference type="ARBA" id="ARBA00022496"/>
    </source>
</evidence>
<evidence type="ECO:0000259" key="14">
    <source>
        <dbReference type="Pfam" id="PF07715"/>
    </source>
</evidence>
<dbReference type="SUPFAM" id="SSF56935">
    <property type="entry name" value="Porins"/>
    <property type="match status" value="1"/>
</dbReference>
<keyword evidence="16" id="KW-1185">Reference proteome</keyword>
<evidence type="ECO:0000256" key="8">
    <source>
        <dbReference type="ARBA" id="ARBA00023077"/>
    </source>
</evidence>
<keyword evidence="6" id="KW-0408">Iron</keyword>
<dbReference type="PANTHER" id="PTHR32552:SF81">
    <property type="entry name" value="TONB-DEPENDENT OUTER MEMBRANE RECEPTOR"/>
    <property type="match status" value="1"/>
</dbReference>
<evidence type="ECO:0000256" key="11">
    <source>
        <dbReference type="PROSITE-ProRule" id="PRU01360"/>
    </source>
</evidence>
<sequence>MNEGSPVSQKKYHLLQPLAAAVGISFTLGAIAQESENTGALEEVVVTARKQAENLQKVPVAVTALSESQMQELGITRLDQVAKQTPNVTLEASRATNSTLTAYIRGVGQQDPLWGFEPGVGVYIDDIYFARPQAALLDVYDVARIEVLRGPQGTLYGKNTIGGAIKYVTKSVRDSSPLSVKATVGSYNQRDLKVSSSAEVVEDRLWIGGAVASLNRDGFGEYVGPINEGEENYNKDSLAYRLSAEAQLSDNFSARLDLDKTNDDSNNRGGHRLTDEFVTGAAPLDNVFDTRSAIDPTQEVVNEGASLTMSWDLSDSMVLKSITAQREGSTFTSIDFDNQQLGLVEAPATRYTDEQFSQELQLTYSGDRFNGVAGIYYFDGDATGAFDLEVFKGLFADAAGNPLIGTRTIGAVNTKSTALYAQGTYAINDDWSATVGGRYTKDEKSTESFFSSYNATAGIGDFNNQIVASDFTRSPEWSEFSPRVGLEYDVNEDVMVFASFAEGFKSGGVDPRANLLGNPNSGDPFDPETVGTMELGMKSQLLDGRMRLNVTLFNNDYDDQQVTTSILIDSDGDGNAESFAGQVVNAGKASARGLEIESIAALTDNLRVNFTYGYIDAEIEEFITVDPGTLQPVNIADQRVVSNTPENTVNLGISYDMEMFGGQLMLNSNASYRSEIFLFETESPIDQEGYTVVDANAVWLSPSEQWTFGLHGKNLADEEYRVAGYNFPTLANSVIGYYGDPRMIMASLSYQF</sequence>
<dbReference type="EMBL" id="LRFG02000001">
    <property type="protein sequence ID" value="PCO07135.1"/>
    <property type="molecule type" value="Genomic_DNA"/>
</dbReference>
<dbReference type="Pfam" id="PF00593">
    <property type="entry name" value="TonB_dep_Rec_b-barrel"/>
    <property type="match status" value="1"/>
</dbReference>
<evidence type="ECO:0000256" key="6">
    <source>
        <dbReference type="ARBA" id="ARBA00023004"/>
    </source>
</evidence>
<dbReference type="InterPro" id="IPR039426">
    <property type="entry name" value="TonB-dep_rcpt-like"/>
</dbReference>
<dbReference type="PROSITE" id="PS52016">
    <property type="entry name" value="TONB_DEPENDENT_REC_3"/>
    <property type="match status" value="1"/>
</dbReference>
<evidence type="ECO:0000259" key="13">
    <source>
        <dbReference type="Pfam" id="PF00593"/>
    </source>
</evidence>
<keyword evidence="15" id="KW-0675">Receptor</keyword>
<evidence type="ECO:0000256" key="3">
    <source>
        <dbReference type="ARBA" id="ARBA00022452"/>
    </source>
</evidence>
<dbReference type="InterPro" id="IPR000531">
    <property type="entry name" value="Beta-barrel_TonB"/>
</dbReference>
<dbReference type="PANTHER" id="PTHR32552">
    <property type="entry name" value="FERRICHROME IRON RECEPTOR-RELATED"/>
    <property type="match status" value="1"/>
</dbReference>
<dbReference type="Pfam" id="PF07715">
    <property type="entry name" value="Plug"/>
    <property type="match status" value="1"/>
</dbReference>
<feature type="domain" description="TonB-dependent receptor plug" evidence="14">
    <location>
        <begin position="55"/>
        <end position="164"/>
    </location>
</feature>
<dbReference type="Gene3D" id="2.40.170.20">
    <property type="entry name" value="TonB-dependent receptor, beta-barrel domain"/>
    <property type="match status" value="1"/>
</dbReference>
<protein>
    <submittedName>
        <fullName evidence="15">TonB-dependent receptor</fullName>
    </submittedName>
</protein>
<dbReference type="Proteomes" id="UP000218427">
    <property type="component" value="Unassembled WGS sequence"/>
</dbReference>
<keyword evidence="7" id="KW-0406">Ion transport</keyword>
<comment type="similarity">
    <text evidence="11 12">Belongs to the TonB-dependent receptor family.</text>
</comment>
<dbReference type="CDD" id="cd01347">
    <property type="entry name" value="ligand_gated_channel"/>
    <property type="match status" value="1"/>
</dbReference>
<keyword evidence="8 12" id="KW-0798">TonB box</keyword>
<name>A0ABX4I5J3_9GAMM</name>
<evidence type="ECO:0000256" key="9">
    <source>
        <dbReference type="ARBA" id="ARBA00023136"/>
    </source>
</evidence>